<dbReference type="PANTHER" id="PTHR10502:SF102">
    <property type="entry name" value="ANNEXIN B11"/>
    <property type="match status" value="1"/>
</dbReference>
<comment type="similarity">
    <text evidence="1">Belongs to the annexin family.</text>
</comment>
<dbReference type="EnsemblFungi" id="EJT76038">
    <property type="protein sequence ID" value="EJT76038"/>
    <property type="gene ID" value="GGTG_05962"/>
</dbReference>
<dbReference type="GO" id="GO:0005544">
    <property type="term" value="F:calcium-dependent phospholipid binding"/>
    <property type="evidence" value="ECO:0007669"/>
    <property type="project" value="InterPro"/>
</dbReference>
<dbReference type="STRING" id="644352.J3NXF6"/>
<reference evidence="5" key="3">
    <citation type="submission" date="2010-09" db="EMBL/GenBank/DDBJ databases">
        <title>Annotation of Gaeumannomyces graminis var. tritici R3-111a-1.</title>
        <authorList>
            <consortium name="The Broad Institute Genome Sequencing Platform"/>
            <person name="Ma L.-J."/>
            <person name="Dead R."/>
            <person name="Young S.K."/>
            <person name="Zeng Q."/>
            <person name="Gargeya S."/>
            <person name="Fitzgerald M."/>
            <person name="Haas B."/>
            <person name="Abouelleil A."/>
            <person name="Alvarado L."/>
            <person name="Arachchi H.M."/>
            <person name="Berlin A."/>
            <person name="Brown A."/>
            <person name="Chapman S.B."/>
            <person name="Chen Z."/>
            <person name="Dunbar C."/>
            <person name="Freedman E."/>
            <person name="Gearin G."/>
            <person name="Gellesch M."/>
            <person name="Goldberg J."/>
            <person name="Griggs A."/>
            <person name="Gujja S."/>
            <person name="Heiman D."/>
            <person name="Howarth C."/>
            <person name="Larson L."/>
            <person name="Lui A."/>
            <person name="MacDonald P.J.P."/>
            <person name="Mehta T."/>
            <person name="Montmayeur A."/>
            <person name="Murphy C."/>
            <person name="Neiman D."/>
            <person name="Pearson M."/>
            <person name="Priest M."/>
            <person name="Roberts A."/>
            <person name="Saif S."/>
            <person name="Shea T."/>
            <person name="Shenoy N."/>
            <person name="Sisk P."/>
            <person name="Stolte C."/>
            <person name="Sykes S."/>
            <person name="Yandava C."/>
            <person name="Wortman J."/>
            <person name="Nusbaum C."/>
            <person name="Birren B."/>
        </authorList>
    </citation>
    <scope>NUCLEOTIDE SEQUENCE</scope>
    <source>
        <strain evidence="5">R3-111a-1</strain>
    </source>
</reference>
<dbReference type="SMART" id="SM00335">
    <property type="entry name" value="ANX"/>
    <property type="match status" value="4"/>
</dbReference>
<organism evidence="5">
    <name type="scientific">Gaeumannomyces tritici (strain R3-111a-1)</name>
    <name type="common">Wheat and barley take-all root rot fungus</name>
    <name type="synonym">Gaeumannomyces graminis var. tritici</name>
    <dbReference type="NCBI Taxonomy" id="644352"/>
    <lineage>
        <taxon>Eukaryota</taxon>
        <taxon>Fungi</taxon>
        <taxon>Dikarya</taxon>
        <taxon>Ascomycota</taxon>
        <taxon>Pezizomycotina</taxon>
        <taxon>Sordariomycetes</taxon>
        <taxon>Sordariomycetidae</taxon>
        <taxon>Magnaporthales</taxon>
        <taxon>Magnaporthaceae</taxon>
        <taxon>Gaeumannomyces</taxon>
    </lineage>
</organism>
<dbReference type="GO" id="GO:0005886">
    <property type="term" value="C:plasma membrane"/>
    <property type="evidence" value="ECO:0007669"/>
    <property type="project" value="TreeGrafter"/>
</dbReference>
<dbReference type="Gene3D" id="1.10.220.10">
    <property type="entry name" value="Annexin"/>
    <property type="match status" value="4"/>
</dbReference>
<dbReference type="GO" id="GO:0005634">
    <property type="term" value="C:nucleus"/>
    <property type="evidence" value="ECO:0007669"/>
    <property type="project" value="TreeGrafter"/>
</dbReference>
<reference evidence="7" key="1">
    <citation type="submission" date="2010-07" db="EMBL/GenBank/DDBJ databases">
        <title>The genome sequence of Gaeumannomyces graminis var. tritici strain R3-111a-1.</title>
        <authorList>
            <consortium name="The Broad Institute Genome Sequencing Platform"/>
            <person name="Ma L.-J."/>
            <person name="Dead R."/>
            <person name="Young S."/>
            <person name="Zeng Q."/>
            <person name="Koehrsen M."/>
            <person name="Alvarado L."/>
            <person name="Berlin A."/>
            <person name="Chapman S.B."/>
            <person name="Chen Z."/>
            <person name="Freedman E."/>
            <person name="Gellesch M."/>
            <person name="Goldberg J."/>
            <person name="Griggs A."/>
            <person name="Gujja S."/>
            <person name="Heilman E.R."/>
            <person name="Heiman D."/>
            <person name="Hepburn T."/>
            <person name="Howarth C."/>
            <person name="Jen D."/>
            <person name="Larson L."/>
            <person name="Mehta T."/>
            <person name="Neiman D."/>
            <person name="Pearson M."/>
            <person name="Roberts A."/>
            <person name="Saif S."/>
            <person name="Shea T."/>
            <person name="Shenoy N."/>
            <person name="Sisk P."/>
            <person name="Stolte C."/>
            <person name="Sykes S."/>
            <person name="Walk T."/>
            <person name="White J."/>
            <person name="Yandava C."/>
            <person name="Haas B."/>
            <person name="Nusbaum C."/>
            <person name="Birren B."/>
        </authorList>
    </citation>
    <scope>NUCLEOTIDE SEQUENCE [LARGE SCALE GENOMIC DNA]</scope>
    <source>
        <strain evidence="7">R3-111a-1</strain>
    </source>
</reference>
<feature type="compositionally biased region" description="Low complexity" evidence="4">
    <location>
        <begin position="112"/>
        <end position="130"/>
    </location>
</feature>
<dbReference type="eggNOG" id="KOG0819">
    <property type="taxonomic scope" value="Eukaryota"/>
</dbReference>
<keyword evidence="2" id="KW-0677">Repeat</keyword>
<name>J3NXF6_GAET3</name>
<keyword evidence="7" id="KW-1185">Reference proteome</keyword>
<dbReference type="EMBL" id="GL385397">
    <property type="protein sequence ID" value="EJT76038.1"/>
    <property type="molecule type" value="Genomic_DNA"/>
</dbReference>
<dbReference type="HOGENOM" id="CLU_025300_4_1_1"/>
<dbReference type="GO" id="GO:0005509">
    <property type="term" value="F:calcium ion binding"/>
    <property type="evidence" value="ECO:0007669"/>
    <property type="project" value="InterPro"/>
</dbReference>
<feature type="compositionally biased region" description="Pro residues" evidence="4">
    <location>
        <begin position="96"/>
        <end position="111"/>
    </location>
</feature>
<dbReference type="SUPFAM" id="SSF47874">
    <property type="entry name" value="Annexin"/>
    <property type="match status" value="1"/>
</dbReference>
<keyword evidence="3" id="KW-0041">Annexin</keyword>
<accession>J3NXF6</accession>
<dbReference type="GO" id="GO:0012506">
    <property type="term" value="C:vesicle membrane"/>
    <property type="evidence" value="ECO:0007669"/>
    <property type="project" value="TreeGrafter"/>
</dbReference>
<protein>
    <submittedName>
        <fullName evidence="5">Annexin A7</fullName>
    </submittedName>
</protein>
<dbReference type="PANTHER" id="PTHR10502">
    <property type="entry name" value="ANNEXIN"/>
    <property type="match status" value="1"/>
</dbReference>
<dbReference type="PRINTS" id="PR00196">
    <property type="entry name" value="ANNEXIN"/>
</dbReference>
<evidence type="ECO:0000256" key="2">
    <source>
        <dbReference type="ARBA" id="ARBA00022737"/>
    </source>
</evidence>
<dbReference type="GO" id="GO:0005737">
    <property type="term" value="C:cytoplasm"/>
    <property type="evidence" value="ECO:0007669"/>
    <property type="project" value="TreeGrafter"/>
</dbReference>
<evidence type="ECO:0000313" key="6">
    <source>
        <dbReference type="EnsemblFungi" id="EJT76038"/>
    </source>
</evidence>
<evidence type="ECO:0000313" key="7">
    <source>
        <dbReference type="Proteomes" id="UP000006039"/>
    </source>
</evidence>
<dbReference type="Pfam" id="PF00191">
    <property type="entry name" value="Annexin"/>
    <property type="match status" value="4"/>
</dbReference>
<gene>
    <name evidence="6" type="primary">20346420</name>
    <name evidence="5" type="ORF">GGTG_05962</name>
</gene>
<feature type="compositionally biased region" description="Low complexity" evidence="4">
    <location>
        <begin position="1"/>
        <end position="59"/>
    </location>
</feature>
<reference evidence="6" key="5">
    <citation type="submission" date="2018-04" db="UniProtKB">
        <authorList>
            <consortium name="EnsemblFungi"/>
        </authorList>
    </citation>
    <scope>IDENTIFICATION</scope>
    <source>
        <strain evidence="6">R3-111a-1</strain>
    </source>
</reference>
<reference evidence="6" key="4">
    <citation type="journal article" date="2015" name="G3 (Bethesda)">
        <title>Genome sequences of three phytopathogenic species of the Magnaporthaceae family of fungi.</title>
        <authorList>
            <person name="Okagaki L.H."/>
            <person name="Nunes C.C."/>
            <person name="Sailsbery J."/>
            <person name="Clay B."/>
            <person name="Brown D."/>
            <person name="John T."/>
            <person name="Oh Y."/>
            <person name="Young N."/>
            <person name="Fitzgerald M."/>
            <person name="Haas B.J."/>
            <person name="Zeng Q."/>
            <person name="Young S."/>
            <person name="Adiconis X."/>
            <person name="Fan L."/>
            <person name="Levin J.Z."/>
            <person name="Mitchell T.K."/>
            <person name="Okubara P.A."/>
            <person name="Farman M.L."/>
            <person name="Kohn L.M."/>
            <person name="Birren B."/>
            <person name="Ma L.-J."/>
            <person name="Dean R.A."/>
        </authorList>
    </citation>
    <scope>NUCLEOTIDE SEQUENCE</scope>
    <source>
        <strain evidence="6">R3-111a-1</strain>
    </source>
</reference>
<dbReference type="InterPro" id="IPR018502">
    <property type="entry name" value="Annexin_repeat"/>
</dbReference>
<dbReference type="GeneID" id="20346420"/>
<evidence type="ECO:0000313" key="5">
    <source>
        <dbReference type="EMBL" id="EJT76038.1"/>
    </source>
</evidence>
<dbReference type="InterPro" id="IPR009117">
    <property type="entry name" value="ANX14"/>
</dbReference>
<dbReference type="InterPro" id="IPR001464">
    <property type="entry name" value="Annexin"/>
</dbReference>
<dbReference type="PROSITE" id="PS51897">
    <property type="entry name" value="ANNEXIN_2"/>
    <property type="match status" value="4"/>
</dbReference>
<evidence type="ECO:0000256" key="4">
    <source>
        <dbReference type="SAM" id="MobiDB-lite"/>
    </source>
</evidence>
<dbReference type="AlphaFoldDB" id="J3NXF6"/>
<dbReference type="PRINTS" id="PR01813">
    <property type="entry name" value="ANNEXINFUNGI"/>
</dbReference>
<dbReference type="OrthoDB" id="37886at2759"/>
<feature type="region of interest" description="Disordered" evidence="4">
    <location>
        <begin position="1"/>
        <end position="161"/>
    </location>
</feature>
<evidence type="ECO:0000256" key="3">
    <source>
        <dbReference type="ARBA" id="ARBA00023216"/>
    </source>
</evidence>
<reference evidence="5" key="2">
    <citation type="submission" date="2010-07" db="EMBL/GenBank/DDBJ databases">
        <authorList>
            <consortium name="The Broad Institute Genome Sequencing Platform"/>
            <consortium name="Broad Institute Genome Sequencing Center for Infectious Disease"/>
            <person name="Ma L.-J."/>
            <person name="Dead R."/>
            <person name="Young S."/>
            <person name="Zeng Q."/>
            <person name="Koehrsen M."/>
            <person name="Alvarado L."/>
            <person name="Berlin A."/>
            <person name="Chapman S.B."/>
            <person name="Chen Z."/>
            <person name="Freedman E."/>
            <person name="Gellesch M."/>
            <person name="Goldberg J."/>
            <person name="Griggs A."/>
            <person name="Gujja S."/>
            <person name="Heilman E.R."/>
            <person name="Heiman D."/>
            <person name="Hepburn T."/>
            <person name="Howarth C."/>
            <person name="Jen D."/>
            <person name="Larson L."/>
            <person name="Mehta T."/>
            <person name="Neiman D."/>
            <person name="Pearson M."/>
            <person name="Roberts A."/>
            <person name="Saif S."/>
            <person name="Shea T."/>
            <person name="Shenoy N."/>
            <person name="Sisk P."/>
            <person name="Stolte C."/>
            <person name="Sykes S."/>
            <person name="Walk T."/>
            <person name="White J."/>
            <person name="Yandava C."/>
            <person name="Haas B."/>
            <person name="Nusbaum C."/>
            <person name="Birren B."/>
        </authorList>
    </citation>
    <scope>NUCLEOTIDE SEQUENCE</scope>
    <source>
        <strain evidence="5">R3-111a-1</strain>
    </source>
</reference>
<proteinExistence type="inferred from homology"/>
<dbReference type="VEuPathDB" id="FungiDB:GGTG_05962"/>
<sequence length="468" mass="51893">MAYYQQQYPPYGAQPPQGNYYGQMPPSGQQYPPSGYPYPQQQQQQQAYGSPAPPNGQYGQPPPPHGQYPPHHQPYGGGPPPVELYGSQPSYSAPPSHQPPHQPPYGQPPPHQQGYGQPPISPQPGYGAAPPGAPPAPYGAPSYGNFPPTPPSLGYAPQSINWDPSPDVNGLRAAMKGWGTDEAALIRILSDKDPLQVDAIRNGFQRNLNRDLIKDIESETGSWFREGLVALAQGPLLHDVTSLYKALSGPGTKELVLNDVLLARSNADLRAIKQTFQSVYRRPLEDMVSGDLSFKTKRQFEIVMQAVRAEDSTPVVPADTQRDVRDLYAATEGKIGTDEILVCSMFALRNDNQIRAIAVEYQRQYSRSLEEVIRNEFSGHMEDALLYQLRYALDRYMHQAKLLEDAMAGLGTKDHLLVSRVVRSHWDRSNMANVRVAFEKRYGTALARRIDGETSGDYKRLMLACVAR</sequence>
<dbReference type="GO" id="GO:0001786">
    <property type="term" value="F:phosphatidylserine binding"/>
    <property type="evidence" value="ECO:0007669"/>
    <property type="project" value="TreeGrafter"/>
</dbReference>
<dbReference type="InterPro" id="IPR037104">
    <property type="entry name" value="Annexin_sf"/>
</dbReference>
<dbReference type="Proteomes" id="UP000006039">
    <property type="component" value="Unassembled WGS sequence"/>
</dbReference>
<evidence type="ECO:0000256" key="1">
    <source>
        <dbReference type="ARBA" id="ARBA00007831"/>
    </source>
</evidence>
<dbReference type="RefSeq" id="XP_009222038.1">
    <property type="nucleotide sequence ID" value="XM_009223774.1"/>
</dbReference>